<comment type="caution">
    <text evidence="1">The sequence shown here is derived from an EMBL/GenBank/DDBJ whole genome shotgun (WGS) entry which is preliminary data.</text>
</comment>
<gene>
    <name evidence="1" type="ORF">FW781_12320</name>
</gene>
<name>A0A5D8ZTE0_9FLAO</name>
<sequence length="112" mass="13322">MEANETISKEVIIFFKKNLMLKQIDKNTIINTENFTSEDAFFILEDFIKKFDINKGFLDIDSYFHPTYINGSLWKAFLHNIGFIKPEYKKLPPITISHMIEVAKRKEWFNPE</sequence>
<dbReference type="RefSeq" id="WP_149387707.1">
    <property type="nucleotide sequence ID" value="NZ_VTRU01000002.1"/>
</dbReference>
<dbReference type="Proteomes" id="UP000323884">
    <property type="component" value="Unassembled WGS sequence"/>
</dbReference>
<dbReference type="InterPro" id="IPR010862">
    <property type="entry name" value="DUF1493"/>
</dbReference>
<dbReference type="EMBL" id="VTRU01000002">
    <property type="protein sequence ID" value="TZF96214.1"/>
    <property type="molecule type" value="Genomic_DNA"/>
</dbReference>
<keyword evidence="2" id="KW-1185">Reference proteome</keyword>
<dbReference type="AlphaFoldDB" id="A0A5D8ZTE0"/>
<dbReference type="OrthoDB" id="1371279at2"/>
<evidence type="ECO:0000313" key="2">
    <source>
        <dbReference type="Proteomes" id="UP000323884"/>
    </source>
</evidence>
<evidence type="ECO:0000313" key="1">
    <source>
        <dbReference type="EMBL" id="TZF96214.1"/>
    </source>
</evidence>
<organism evidence="1 2">
    <name type="scientific">Chryseobacterium panacisoli</name>
    <dbReference type="NCBI Taxonomy" id="1807141"/>
    <lineage>
        <taxon>Bacteria</taxon>
        <taxon>Pseudomonadati</taxon>
        <taxon>Bacteroidota</taxon>
        <taxon>Flavobacteriia</taxon>
        <taxon>Flavobacteriales</taxon>
        <taxon>Weeksellaceae</taxon>
        <taxon>Chryseobacterium group</taxon>
        <taxon>Chryseobacterium</taxon>
    </lineage>
</organism>
<dbReference type="Pfam" id="PF07377">
    <property type="entry name" value="DUF1493"/>
    <property type="match status" value="1"/>
</dbReference>
<accession>A0A5D8ZTE0</accession>
<protein>
    <submittedName>
        <fullName evidence="1">DUF1493 family protein</fullName>
    </submittedName>
</protein>
<reference evidence="1 2" key="1">
    <citation type="submission" date="2019-08" db="EMBL/GenBank/DDBJ databases">
        <title>Draft genome sequence of Chryseobacterium sp. Gsoil 183.</title>
        <authorList>
            <person name="Im W.-T."/>
        </authorList>
    </citation>
    <scope>NUCLEOTIDE SEQUENCE [LARGE SCALE GENOMIC DNA]</scope>
    <source>
        <strain evidence="1 2">Gsoil 183</strain>
    </source>
</reference>
<proteinExistence type="predicted"/>